<dbReference type="GO" id="GO:0006310">
    <property type="term" value="P:DNA recombination"/>
    <property type="evidence" value="ECO:0007669"/>
    <property type="project" value="UniProtKB-KW"/>
</dbReference>
<dbReference type="InterPro" id="IPR011010">
    <property type="entry name" value="DNA_brk_join_enz"/>
</dbReference>
<dbReference type="InterPro" id="IPR013762">
    <property type="entry name" value="Integrase-like_cat_sf"/>
</dbReference>
<keyword evidence="4" id="KW-1185">Reference proteome</keyword>
<evidence type="ECO:0000256" key="1">
    <source>
        <dbReference type="ARBA" id="ARBA00023172"/>
    </source>
</evidence>
<dbReference type="GO" id="GO:0003677">
    <property type="term" value="F:DNA binding"/>
    <property type="evidence" value="ECO:0007669"/>
    <property type="project" value="InterPro"/>
</dbReference>
<name>A0A0B7NGX8_9FUNG</name>
<dbReference type="SUPFAM" id="SSF56349">
    <property type="entry name" value="DNA breaking-rejoining enzymes"/>
    <property type="match status" value="1"/>
</dbReference>
<organism evidence="3 4">
    <name type="scientific">Parasitella parasitica</name>
    <dbReference type="NCBI Taxonomy" id="35722"/>
    <lineage>
        <taxon>Eukaryota</taxon>
        <taxon>Fungi</taxon>
        <taxon>Fungi incertae sedis</taxon>
        <taxon>Mucoromycota</taxon>
        <taxon>Mucoromycotina</taxon>
        <taxon>Mucoromycetes</taxon>
        <taxon>Mucorales</taxon>
        <taxon>Mucorineae</taxon>
        <taxon>Mucoraceae</taxon>
        <taxon>Parasitella</taxon>
    </lineage>
</organism>
<sequence>MSYTGKTYLETTIGRLQVRDVHFNFTNNNLSGMTLILRQPKEGSCKTTRLGIFKSQELCPTYNLFLLLTKSDSLRIHLTTDHTVFLGRINDPTHVHSVRPTTVANLVKLQMQAAGIDTTRYTAHSTRSASSTKANQTGFSSSAIKQHANWSEQSNTWEKHYRKSLHQDTTTSTTIINSLFNTEKSTTLLEVGVEPTRIILGTTPNTEVGETKTVNVVRSHSTTS</sequence>
<dbReference type="Gene3D" id="1.10.443.10">
    <property type="entry name" value="Intergrase catalytic core"/>
    <property type="match status" value="1"/>
</dbReference>
<dbReference type="STRING" id="35722.A0A0B7NGX8"/>
<dbReference type="AlphaFoldDB" id="A0A0B7NGX8"/>
<dbReference type="Proteomes" id="UP000054107">
    <property type="component" value="Unassembled WGS sequence"/>
</dbReference>
<reference evidence="3 4" key="1">
    <citation type="submission" date="2014-09" db="EMBL/GenBank/DDBJ databases">
        <authorList>
            <person name="Ellenberger Sabrina"/>
        </authorList>
    </citation>
    <scope>NUCLEOTIDE SEQUENCE [LARGE SCALE GENOMIC DNA]</scope>
    <source>
        <strain evidence="3 4">CBS 412.66</strain>
    </source>
</reference>
<evidence type="ECO:0000313" key="3">
    <source>
        <dbReference type="EMBL" id="CEP16677.1"/>
    </source>
</evidence>
<proteinExistence type="predicted"/>
<evidence type="ECO:0000256" key="2">
    <source>
        <dbReference type="SAM" id="MobiDB-lite"/>
    </source>
</evidence>
<dbReference type="OrthoDB" id="2209375at2759"/>
<evidence type="ECO:0000313" key="4">
    <source>
        <dbReference type="Proteomes" id="UP000054107"/>
    </source>
</evidence>
<keyword evidence="1" id="KW-0233">DNA recombination</keyword>
<dbReference type="GO" id="GO:0015074">
    <property type="term" value="P:DNA integration"/>
    <property type="evidence" value="ECO:0007669"/>
    <property type="project" value="InterPro"/>
</dbReference>
<evidence type="ECO:0008006" key="5">
    <source>
        <dbReference type="Google" id="ProtNLM"/>
    </source>
</evidence>
<dbReference type="EMBL" id="LN733223">
    <property type="protein sequence ID" value="CEP16677.1"/>
    <property type="molecule type" value="Genomic_DNA"/>
</dbReference>
<accession>A0A0B7NGX8</accession>
<feature type="region of interest" description="Disordered" evidence="2">
    <location>
        <begin position="120"/>
        <end position="145"/>
    </location>
</feature>
<gene>
    <name evidence="3" type="primary">PARPA_10949.1 scaffold 41993</name>
</gene>
<protein>
    <recommendedName>
        <fullName evidence="5">Tyr recombinase domain-containing protein</fullName>
    </recommendedName>
</protein>